<dbReference type="InterPro" id="IPR042299">
    <property type="entry name" value="Ufd1-like_Nn"/>
</dbReference>
<evidence type="ECO:0000259" key="5">
    <source>
        <dbReference type="Pfam" id="PF24842"/>
    </source>
</evidence>
<dbReference type="InterPro" id="IPR004854">
    <property type="entry name" value="Ufd1-like"/>
</dbReference>
<feature type="transmembrane region" description="Helical" evidence="3">
    <location>
        <begin position="21"/>
        <end position="38"/>
    </location>
</feature>
<evidence type="ECO:0000259" key="4">
    <source>
        <dbReference type="Pfam" id="PF03152"/>
    </source>
</evidence>
<sequence length="207" mass="23805">MPLCILRLCQMSSSTSSTFKRAYFVLSVLPLSFSYLLFRYNPVHMSTFELTLKFPQIENGDKIIMPPSALDRLGYASHIDYPMLFELRNAATERVSHCGVLDFVAEEGMVYMPCPCAGDSSMVAYNNRKYYIDIIEAKPSNGTSIIETDCEMDLVAPLDYKEPGKPKSQQTKYTFLAWPLHHAEEHLYNNYKRIINFTPQKKIELKF</sequence>
<keyword evidence="7" id="KW-1185">Reference proteome</keyword>
<organism evidence="6 7">
    <name type="scientific">Daucus carota subsp. sativus</name>
    <name type="common">Carrot</name>
    <dbReference type="NCBI Taxonomy" id="79200"/>
    <lineage>
        <taxon>Eukaryota</taxon>
        <taxon>Viridiplantae</taxon>
        <taxon>Streptophyta</taxon>
        <taxon>Embryophyta</taxon>
        <taxon>Tracheophyta</taxon>
        <taxon>Spermatophyta</taxon>
        <taxon>Magnoliopsida</taxon>
        <taxon>eudicotyledons</taxon>
        <taxon>Gunneridae</taxon>
        <taxon>Pentapetalae</taxon>
        <taxon>asterids</taxon>
        <taxon>campanulids</taxon>
        <taxon>Apiales</taxon>
        <taxon>Apiaceae</taxon>
        <taxon>Apioideae</taxon>
        <taxon>Scandiceae</taxon>
        <taxon>Daucinae</taxon>
        <taxon>Daucus</taxon>
        <taxon>Daucus sect. Daucus</taxon>
    </lineage>
</organism>
<dbReference type="PANTHER" id="PTHR12555">
    <property type="entry name" value="UBIQUITIN FUSION DEGRADATON PROTEIN 1"/>
    <property type="match status" value="1"/>
</dbReference>
<protein>
    <submittedName>
        <fullName evidence="6">Uncharacterized protein</fullName>
    </submittedName>
</protein>
<evidence type="ECO:0000313" key="6">
    <source>
        <dbReference type="EMBL" id="WOG83685.1"/>
    </source>
</evidence>
<evidence type="ECO:0000256" key="2">
    <source>
        <dbReference type="ARBA" id="ARBA00022786"/>
    </source>
</evidence>
<name>A0AAF1AKR8_DAUCS</name>
<evidence type="ECO:0000256" key="1">
    <source>
        <dbReference type="ARBA" id="ARBA00006043"/>
    </source>
</evidence>
<dbReference type="Proteomes" id="UP000077755">
    <property type="component" value="Chromosome 1"/>
</dbReference>
<comment type="similarity">
    <text evidence="1">Belongs to the UFD1 family.</text>
</comment>
<dbReference type="Gene3D" id="2.40.40.50">
    <property type="entry name" value="Ubiquitin fusion degradation protein UFD1, N-terminal domain"/>
    <property type="match status" value="1"/>
</dbReference>
<gene>
    <name evidence="6" type="ORF">DCAR_0102862</name>
</gene>
<keyword evidence="3" id="KW-1133">Transmembrane helix</keyword>
<keyword evidence="2" id="KW-0833">Ubl conjugation pathway</keyword>
<dbReference type="AlphaFoldDB" id="A0AAF1AKR8"/>
<keyword evidence="3" id="KW-0472">Membrane</keyword>
<dbReference type="InterPro" id="IPR055417">
    <property type="entry name" value="UFD1_N1"/>
</dbReference>
<proteinExistence type="inferred from homology"/>
<dbReference type="Pfam" id="PF03152">
    <property type="entry name" value="UFD1_N1"/>
    <property type="match status" value="1"/>
</dbReference>
<dbReference type="EMBL" id="CP093343">
    <property type="protein sequence ID" value="WOG83685.1"/>
    <property type="molecule type" value="Genomic_DNA"/>
</dbReference>
<dbReference type="GO" id="GO:0034098">
    <property type="term" value="C:VCP-NPL4-UFD1 AAA ATPase complex"/>
    <property type="evidence" value="ECO:0007669"/>
    <property type="project" value="TreeGrafter"/>
</dbReference>
<evidence type="ECO:0000313" key="7">
    <source>
        <dbReference type="Proteomes" id="UP000077755"/>
    </source>
</evidence>
<evidence type="ECO:0000256" key="3">
    <source>
        <dbReference type="SAM" id="Phobius"/>
    </source>
</evidence>
<dbReference type="GO" id="GO:0036503">
    <property type="term" value="P:ERAD pathway"/>
    <property type="evidence" value="ECO:0007669"/>
    <property type="project" value="TreeGrafter"/>
</dbReference>
<feature type="domain" description="Ubiquitin fusion degradation protein UFD1 N-terminal subdomain 1" evidence="4">
    <location>
        <begin position="52"/>
        <end position="113"/>
    </location>
</feature>
<dbReference type="PANTHER" id="PTHR12555:SF13">
    <property type="entry name" value="UBIQUITIN RECOGNITION FACTOR IN ER-ASSOCIATED DEGRADATION PROTEIN 1"/>
    <property type="match status" value="1"/>
</dbReference>
<dbReference type="GO" id="GO:0031593">
    <property type="term" value="F:polyubiquitin modification-dependent protein binding"/>
    <property type="evidence" value="ECO:0007669"/>
    <property type="project" value="TreeGrafter"/>
</dbReference>
<dbReference type="Pfam" id="PF24842">
    <property type="entry name" value="UFD1_N2"/>
    <property type="match status" value="1"/>
</dbReference>
<accession>A0AAF1AKR8</accession>
<feature type="domain" description="Ubiquitin fusion degradation protein UFD1 N-terminal subdomain 2" evidence="5">
    <location>
        <begin position="114"/>
        <end position="157"/>
    </location>
</feature>
<reference evidence="6" key="1">
    <citation type="journal article" date="2016" name="Nat. Genet.">
        <title>A high-quality carrot genome assembly provides new insights into carotenoid accumulation and asterid genome evolution.</title>
        <authorList>
            <person name="Iorizzo M."/>
            <person name="Ellison S."/>
            <person name="Senalik D."/>
            <person name="Zeng P."/>
            <person name="Satapoomin P."/>
            <person name="Huang J."/>
            <person name="Bowman M."/>
            <person name="Iovene M."/>
            <person name="Sanseverino W."/>
            <person name="Cavagnaro P."/>
            <person name="Yildiz M."/>
            <person name="Macko-Podgorni A."/>
            <person name="Moranska E."/>
            <person name="Grzebelus E."/>
            <person name="Grzebelus D."/>
            <person name="Ashrafi H."/>
            <person name="Zheng Z."/>
            <person name="Cheng S."/>
            <person name="Spooner D."/>
            <person name="Van Deynze A."/>
            <person name="Simon P."/>
        </authorList>
    </citation>
    <scope>NUCLEOTIDE SEQUENCE</scope>
    <source>
        <tissue evidence="6">Leaf</tissue>
    </source>
</reference>
<keyword evidence="3" id="KW-0812">Transmembrane</keyword>
<dbReference type="GO" id="GO:0006511">
    <property type="term" value="P:ubiquitin-dependent protein catabolic process"/>
    <property type="evidence" value="ECO:0007669"/>
    <property type="project" value="InterPro"/>
</dbReference>
<dbReference type="InterPro" id="IPR055418">
    <property type="entry name" value="UFD1_N2"/>
</dbReference>
<reference evidence="6" key="2">
    <citation type="submission" date="2022-03" db="EMBL/GenBank/DDBJ databases">
        <title>Draft title - Genomic analysis of global carrot germplasm unveils the trajectory of domestication and the origin of high carotenoid orange carrot.</title>
        <authorList>
            <person name="Iorizzo M."/>
            <person name="Ellison S."/>
            <person name="Senalik D."/>
            <person name="Macko-Podgorni A."/>
            <person name="Grzebelus D."/>
            <person name="Bostan H."/>
            <person name="Rolling W."/>
            <person name="Curaba J."/>
            <person name="Simon P."/>
        </authorList>
    </citation>
    <scope>NUCLEOTIDE SEQUENCE</scope>
    <source>
        <tissue evidence="6">Leaf</tissue>
    </source>
</reference>